<evidence type="ECO:0000313" key="3">
    <source>
        <dbReference type="Proteomes" id="UP000066042"/>
    </source>
</evidence>
<dbReference type="InterPro" id="IPR027417">
    <property type="entry name" value="P-loop_NTPase"/>
</dbReference>
<dbReference type="PANTHER" id="PTHR30121:SF6">
    <property type="entry name" value="SLR6007 PROTEIN"/>
    <property type="match status" value="1"/>
</dbReference>
<evidence type="ECO:0000259" key="1">
    <source>
        <dbReference type="Pfam" id="PF01935"/>
    </source>
</evidence>
<proteinExistence type="predicted"/>
<dbReference type="Proteomes" id="UP000066042">
    <property type="component" value="Chromosome"/>
</dbReference>
<feature type="domain" description="Helicase HerA central" evidence="1">
    <location>
        <begin position="196"/>
        <end position="329"/>
    </location>
</feature>
<dbReference type="RefSeq" id="WP_056933656.1">
    <property type="nucleotide sequence ID" value="NZ_CP013050.1"/>
</dbReference>
<dbReference type="GeneID" id="26136169"/>
<accession>A0A0S1XAM7</accession>
<dbReference type="PANTHER" id="PTHR30121">
    <property type="entry name" value="UNCHARACTERIZED PROTEIN YJGR-RELATED"/>
    <property type="match status" value="1"/>
</dbReference>
<dbReference type="InterPro" id="IPR002789">
    <property type="entry name" value="HerA_central"/>
</dbReference>
<dbReference type="EMBL" id="CP013050">
    <property type="protein sequence ID" value="ALM74846.1"/>
    <property type="molecule type" value="Genomic_DNA"/>
</dbReference>
<dbReference type="STRING" id="55802.TBCH5v1_0894"/>
<dbReference type="AlphaFoldDB" id="A0A0S1XAM7"/>
<dbReference type="InterPro" id="IPR051162">
    <property type="entry name" value="T4SS_component"/>
</dbReference>
<dbReference type="PATRIC" id="fig|55802.8.peg.892"/>
<organism evidence="2 3">
    <name type="scientific">Thermococcus barophilus</name>
    <dbReference type="NCBI Taxonomy" id="55802"/>
    <lineage>
        <taxon>Archaea</taxon>
        <taxon>Methanobacteriati</taxon>
        <taxon>Methanobacteriota</taxon>
        <taxon>Thermococci</taxon>
        <taxon>Thermococcales</taxon>
        <taxon>Thermococcaceae</taxon>
        <taxon>Thermococcus</taxon>
    </lineage>
</organism>
<dbReference type="Gene3D" id="3.40.50.300">
    <property type="entry name" value="P-loop containing nucleotide triphosphate hydrolases"/>
    <property type="match status" value="1"/>
</dbReference>
<dbReference type="SUPFAM" id="SSF52540">
    <property type="entry name" value="P-loop containing nucleoside triphosphate hydrolases"/>
    <property type="match status" value="1"/>
</dbReference>
<dbReference type="Pfam" id="PF01935">
    <property type="entry name" value="DUF87"/>
    <property type="match status" value="1"/>
</dbReference>
<name>A0A0S1XAM7_THEBA</name>
<gene>
    <name evidence="2" type="ORF">TBCH5v1_0894</name>
</gene>
<sequence>MEYIENTNTWESITKGRLGEIYIGRGTKSIYDATHGGKTLDRWLKIDPEDANHILFLGPSGFQKTTTMKAFLQEIWLNTRWGRENEPPLIIIFERKYDRSKAQLVKETFWELLDKRGEDWLRKNLENYVDWIIYIQMLENPGHAGEVGLMGDFALGWENILAYRKYDGKRMLASIFDIHPQRFPIRRFVFNPTREVKHIAIDSGPETEVIPTFLHYDRLSFEDIAKLININPNTIYAQLVRTAWDDEKIRDPDRLILETKRIYNEMLQILEIDNQKPPTTLWGVYNVAKNLKKIKILQKPSKGPDLLDQINNDKINVIDFSQNSDLTERQKMIIFKKVVEWALNEWPKKKDTAVFIAGDEIHNYLRSRWGMEIISKLFREGRSNQVNFFVATQYLHSLPSEIVYGASHIAILGTLASADDYALLKKSCSRL</sequence>
<protein>
    <recommendedName>
        <fullName evidence="1">Helicase HerA central domain-containing protein</fullName>
    </recommendedName>
</protein>
<evidence type="ECO:0000313" key="2">
    <source>
        <dbReference type="EMBL" id="ALM74846.1"/>
    </source>
</evidence>
<reference evidence="2 3" key="1">
    <citation type="journal article" date="2016" name="Genome Announc.">
        <title>Complete genome sequence of the hyperthermophilic and piezophilic archaeon Thermococcus barophilus Ch5, capable of growth at the expense of hydrogenogenesis from carbon monoxide and formate.</title>
        <authorList>
            <person name="Oger P."/>
            <person name="Sokolova T.G."/>
            <person name="Kozhevnikova D.A."/>
            <person name="Taranov E.A."/>
            <person name="Vannier P."/>
            <person name="Lee H.S."/>
            <person name="Kwon K.K."/>
            <person name="Kang S.G."/>
            <person name="Lee J.H."/>
            <person name="Bonch-Osmolovskaya E.A."/>
            <person name="Lebedinsky A.V."/>
        </authorList>
    </citation>
    <scope>NUCLEOTIDE SEQUENCE [LARGE SCALE GENOMIC DNA]</scope>
    <source>
        <strain evidence="3">Ch5</strain>
    </source>
</reference>